<evidence type="ECO:0000313" key="5">
    <source>
        <dbReference type="EMBL" id="PLW58285.1"/>
    </source>
</evidence>
<name>A0A2N5TC12_9BASI</name>
<keyword evidence="1" id="KW-0732">Signal</keyword>
<feature type="signal peptide" evidence="1">
    <location>
        <begin position="1"/>
        <end position="24"/>
    </location>
</feature>
<organism evidence="3 7">
    <name type="scientific">Puccinia coronata f. sp. avenae</name>
    <dbReference type="NCBI Taxonomy" id="200324"/>
    <lineage>
        <taxon>Eukaryota</taxon>
        <taxon>Fungi</taxon>
        <taxon>Dikarya</taxon>
        <taxon>Basidiomycota</taxon>
        <taxon>Pucciniomycotina</taxon>
        <taxon>Pucciniomycetes</taxon>
        <taxon>Pucciniales</taxon>
        <taxon>Pucciniaceae</taxon>
        <taxon>Puccinia</taxon>
    </lineage>
</organism>
<comment type="caution">
    <text evidence="3">The sequence shown here is derived from an EMBL/GenBank/DDBJ whole genome shotgun (WGS) entry which is preliminary data.</text>
</comment>
<gene>
    <name evidence="5" type="ORF">PCANC_00847</name>
    <name evidence="2" type="ORF">PCANC_10332</name>
    <name evidence="4" type="ORF">PCASD_03551</name>
    <name evidence="3" type="ORF">PCASD_12528</name>
</gene>
<evidence type="ECO:0000313" key="7">
    <source>
        <dbReference type="Proteomes" id="UP000235392"/>
    </source>
</evidence>
<accession>A0A2N5TC12</accession>
<dbReference type="EMBL" id="PGCI01000647">
    <property type="protein sequence ID" value="PLW22938.1"/>
    <property type="molecule type" value="Genomic_DNA"/>
</dbReference>
<sequence length="106" mass="12145">MGIKLLNFLISLLGILSSVEKSISVFTDYKDTLDFAISQPQPFVDTRIAATKTLEQGKPPRAKKKMMEIAEKLEFWMNMPMLFIKATVSPKLGSWFWPRPFQYLTG</sequence>
<evidence type="ECO:0000313" key="3">
    <source>
        <dbReference type="EMBL" id="PLW22938.1"/>
    </source>
</evidence>
<feature type="chain" id="PRO_5015083685" evidence="1">
    <location>
        <begin position="25"/>
        <end position="106"/>
    </location>
</feature>
<reference evidence="6 7" key="1">
    <citation type="submission" date="2017-11" db="EMBL/GenBank/DDBJ databases">
        <title>De novo assembly and phasing of dikaryotic genomes from two isolates of Puccinia coronata f. sp. avenae, the causal agent of oat crown rust.</title>
        <authorList>
            <person name="Miller M.E."/>
            <person name="Zhang Y."/>
            <person name="Omidvar V."/>
            <person name="Sperschneider J."/>
            <person name="Schwessinger B."/>
            <person name="Raley C."/>
            <person name="Palmer J.M."/>
            <person name="Garnica D."/>
            <person name="Upadhyaya N."/>
            <person name="Rathjen J."/>
            <person name="Taylor J.M."/>
            <person name="Park R.F."/>
            <person name="Dodds P.N."/>
            <person name="Hirsch C.D."/>
            <person name="Kianian S.F."/>
            <person name="Figueroa M."/>
        </authorList>
    </citation>
    <scope>NUCLEOTIDE SEQUENCE [LARGE SCALE GENOMIC DNA]</scope>
    <source>
        <strain evidence="2">12NC29</strain>
        <strain evidence="3">12SD80</strain>
    </source>
</reference>
<evidence type="ECO:0000313" key="6">
    <source>
        <dbReference type="Proteomes" id="UP000235388"/>
    </source>
</evidence>
<dbReference type="EMBL" id="PGCJ01000840">
    <property type="protein sequence ID" value="PLW17941.1"/>
    <property type="molecule type" value="Genomic_DNA"/>
</dbReference>
<dbReference type="EMBL" id="PGCJ01000004">
    <property type="protein sequence ID" value="PLW58285.1"/>
    <property type="molecule type" value="Genomic_DNA"/>
</dbReference>
<dbReference type="EMBL" id="PGCI01000026">
    <property type="protein sequence ID" value="PLW48026.1"/>
    <property type="molecule type" value="Genomic_DNA"/>
</dbReference>
<protein>
    <submittedName>
        <fullName evidence="3">Uncharacterized protein</fullName>
    </submittedName>
</protein>
<evidence type="ECO:0000256" key="1">
    <source>
        <dbReference type="SAM" id="SignalP"/>
    </source>
</evidence>
<keyword evidence="6" id="KW-1185">Reference proteome</keyword>
<dbReference type="Proteomes" id="UP000235388">
    <property type="component" value="Unassembled WGS sequence"/>
</dbReference>
<evidence type="ECO:0000313" key="2">
    <source>
        <dbReference type="EMBL" id="PLW17941.1"/>
    </source>
</evidence>
<dbReference type="AlphaFoldDB" id="A0A2N5TC12"/>
<evidence type="ECO:0000313" key="4">
    <source>
        <dbReference type="EMBL" id="PLW48026.1"/>
    </source>
</evidence>
<dbReference type="Proteomes" id="UP000235392">
    <property type="component" value="Unassembled WGS sequence"/>
</dbReference>
<proteinExistence type="predicted"/>